<dbReference type="PRINTS" id="PR00297">
    <property type="entry name" value="CHAPERONIN10"/>
</dbReference>
<dbReference type="Pfam" id="PF00166">
    <property type="entry name" value="Cpn10"/>
    <property type="match status" value="1"/>
</dbReference>
<comment type="caution">
    <text evidence="4">The sequence shown here is derived from an EMBL/GenBank/DDBJ whole genome shotgun (WGS) entry which is preliminary data.</text>
</comment>
<dbReference type="PANTHER" id="PTHR10772:SF0">
    <property type="entry name" value="10 KDA HEAT SHOCK PROTEIN, MITOCHONDRIAL"/>
    <property type="match status" value="1"/>
</dbReference>
<dbReference type="Proteomes" id="UP001141327">
    <property type="component" value="Unassembled WGS sequence"/>
</dbReference>
<dbReference type="SUPFAM" id="SSF50129">
    <property type="entry name" value="GroES-like"/>
    <property type="match status" value="1"/>
</dbReference>
<protein>
    <submittedName>
        <fullName evidence="4">Chaperonin 10</fullName>
    </submittedName>
</protein>
<dbReference type="InterPro" id="IPR037124">
    <property type="entry name" value="Chaperonin_GroES_sf"/>
</dbReference>
<keyword evidence="2 3" id="KW-0143">Chaperone</keyword>
<evidence type="ECO:0000313" key="4">
    <source>
        <dbReference type="EMBL" id="KAJ4462059.1"/>
    </source>
</evidence>
<organism evidence="4 5">
    <name type="scientific">Paratrimastix pyriformis</name>
    <dbReference type="NCBI Taxonomy" id="342808"/>
    <lineage>
        <taxon>Eukaryota</taxon>
        <taxon>Metamonada</taxon>
        <taxon>Preaxostyla</taxon>
        <taxon>Paratrimastigidae</taxon>
        <taxon>Paratrimastix</taxon>
    </lineage>
</organism>
<dbReference type="PANTHER" id="PTHR10772">
    <property type="entry name" value="10 KDA HEAT SHOCK PROTEIN"/>
    <property type="match status" value="1"/>
</dbReference>
<reference evidence="4" key="1">
    <citation type="journal article" date="2022" name="bioRxiv">
        <title>Genomics of Preaxostyla Flagellates Illuminates Evolutionary Transitions and the Path Towards Mitochondrial Loss.</title>
        <authorList>
            <person name="Novak L.V.F."/>
            <person name="Treitli S.C."/>
            <person name="Pyrih J."/>
            <person name="Halakuc P."/>
            <person name="Pipaliya S.V."/>
            <person name="Vacek V."/>
            <person name="Brzon O."/>
            <person name="Soukal P."/>
            <person name="Eme L."/>
            <person name="Dacks J.B."/>
            <person name="Karnkowska A."/>
            <person name="Elias M."/>
            <person name="Hampl V."/>
        </authorList>
    </citation>
    <scope>NUCLEOTIDE SEQUENCE</scope>
    <source>
        <strain evidence="4">RCP-MX</strain>
    </source>
</reference>
<comment type="similarity">
    <text evidence="1 3">Belongs to the GroES chaperonin family.</text>
</comment>
<sequence>MEKSFVPLLNRVLVRQADVTGALGGVLIPSTVQTPVKIGIVEAVGIGHRTNNGTVLPPLVKKGDKVLLPETGGIPIRRENKDYLLLHDDELLGVFH</sequence>
<gene>
    <name evidence="4" type="ORF">PAPYR_1229</name>
</gene>
<evidence type="ECO:0000256" key="1">
    <source>
        <dbReference type="ARBA" id="ARBA00006975"/>
    </source>
</evidence>
<accession>A0ABQ8USF9</accession>
<keyword evidence="5" id="KW-1185">Reference proteome</keyword>
<evidence type="ECO:0000313" key="5">
    <source>
        <dbReference type="Proteomes" id="UP001141327"/>
    </source>
</evidence>
<name>A0ABQ8USF9_9EUKA</name>
<dbReference type="CDD" id="cd00320">
    <property type="entry name" value="cpn10"/>
    <property type="match status" value="1"/>
</dbReference>
<dbReference type="SMART" id="SM00883">
    <property type="entry name" value="Cpn10"/>
    <property type="match status" value="1"/>
</dbReference>
<proteinExistence type="inferred from homology"/>
<evidence type="ECO:0000256" key="2">
    <source>
        <dbReference type="ARBA" id="ARBA00023186"/>
    </source>
</evidence>
<dbReference type="InterPro" id="IPR011032">
    <property type="entry name" value="GroES-like_sf"/>
</dbReference>
<dbReference type="Gene3D" id="2.30.33.40">
    <property type="entry name" value="GroES chaperonin"/>
    <property type="match status" value="1"/>
</dbReference>
<evidence type="ECO:0000256" key="3">
    <source>
        <dbReference type="RuleBase" id="RU003479"/>
    </source>
</evidence>
<dbReference type="InterPro" id="IPR020818">
    <property type="entry name" value="Chaperonin_GroES"/>
</dbReference>
<dbReference type="EMBL" id="JAPMOS010000004">
    <property type="protein sequence ID" value="KAJ4462059.1"/>
    <property type="molecule type" value="Genomic_DNA"/>
</dbReference>